<evidence type="ECO:0000313" key="2">
    <source>
        <dbReference type="Proteomes" id="UP000761264"/>
    </source>
</evidence>
<organism evidence="1 2">
    <name type="scientific">Pelagibius litoralis</name>
    <dbReference type="NCBI Taxonomy" id="374515"/>
    <lineage>
        <taxon>Bacteria</taxon>
        <taxon>Pseudomonadati</taxon>
        <taxon>Pseudomonadota</taxon>
        <taxon>Alphaproteobacteria</taxon>
        <taxon>Rhodospirillales</taxon>
        <taxon>Rhodovibrionaceae</taxon>
        <taxon>Pelagibius</taxon>
    </lineage>
</organism>
<proteinExistence type="predicted"/>
<keyword evidence="2" id="KW-1185">Reference proteome</keyword>
<gene>
    <name evidence="1" type="ORF">HBA54_28090</name>
</gene>
<dbReference type="Proteomes" id="UP000761264">
    <property type="component" value="Unassembled WGS sequence"/>
</dbReference>
<reference evidence="1" key="1">
    <citation type="submission" date="2020-03" db="EMBL/GenBank/DDBJ databases">
        <title>Genome of Pelagibius litoralis DSM 21314T.</title>
        <authorList>
            <person name="Wang G."/>
        </authorList>
    </citation>
    <scope>NUCLEOTIDE SEQUENCE</scope>
    <source>
        <strain evidence="1">DSM 21314</strain>
    </source>
</reference>
<protein>
    <submittedName>
        <fullName evidence="1">Uncharacterized protein</fullName>
    </submittedName>
</protein>
<evidence type="ECO:0000313" key="1">
    <source>
        <dbReference type="EMBL" id="NIA72453.1"/>
    </source>
</evidence>
<name>A0A967F3B2_9PROT</name>
<sequence>MTVKEHKIEPCPNRECHRASYPHIAEFRGVGETAGVMYAGRCLSCFMVGPKMASQSKARELWNALPRPSTSDAAVEVLEERQKINKELRQAATPGSDEHETLCRIGDELNLTLNATVLKSLLKQPADSSGFAATPEQAEAMADAIWQLLDDMQFQDIGGYVCGGAIQQAKEAIEPFADHLELEPHERAKPYGGYAAGVAKCMEVVERWKKTSLSLSDEYRNSDEEKSSRYAIRYGMCVDVLSELRALAAQEKQP</sequence>
<dbReference type="EMBL" id="JAAQPH010000045">
    <property type="protein sequence ID" value="NIA72453.1"/>
    <property type="molecule type" value="Genomic_DNA"/>
</dbReference>
<dbReference type="AlphaFoldDB" id="A0A967F3B2"/>
<dbReference type="RefSeq" id="WP_167231880.1">
    <property type="nucleotide sequence ID" value="NZ_JAAQPH010000045.1"/>
</dbReference>
<accession>A0A967F3B2</accession>
<comment type="caution">
    <text evidence="1">The sequence shown here is derived from an EMBL/GenBank/DDBJ whole genome shotgun (WGS) entry which is preliminary data.</text>
</comment>